<organism evidence="2 3">
    <name type="scientific">Paraclostridium tenue</name>
    <dbReference type="NCBI Taxonomy" id="1737"/>
    <lineage>
        <taxon>Bacteria</taxon>
        <taxon>Bacillati</taxon>
        <taxon>Bacillota</taxon>
        <taxon>Clostridia</taxon>
        <taxon>Peptostreptococcales</taxon>
        <taxon>Peptostreptococcaceae</taxon>
        <taxon>Paraclostridium</taxon>
    </lineage>
</organism>
<proteinExistence type="predicted"/>
<comment type="caution">
    <text evidence="2">The sequence shown here is derived from an EMBL/GenBank/DDBJ whole genome shotgun (WGS) entry which is preliminary data.</text>
</comment>
<reference evidence="2 3" key="1">
    <citation type="journal article" date="2019" name="Int. J. Syst. Evol. Microbiol.">
        <title>The Global Catalogue of Microorganisms (GCM) 10K type strain sequencing project: providing services to taxonomists for standard genome sequencing and annotation.</title>
        <authorList>
            <consortium name="The Broad Institute Genomics Platform"/>
            <consortium name="The Broad Institute Genome Sequencing Center for Infectious Disease"/>
            <person name="Wu L."/>
            <person name="Ma J."/>
        </authorList>
    </citation>
    <scope>NUCLEOTIDE SEQUENCE [LARGE SCALE GENOMIC DNA]</scope>
    <source>
        <strain evidence="2 3">JCM 6486</strain>
    </source>
</reference>
<protein>
    <submittedName>
        <fullName evidence="2">S41 family peptidase</fullName>
    </submittedName>
</protein>
<dbReference type="PROSITE" id="PS51257">
    <property type="entry name" value="PROKAR_LIPOPROTEIN"/>
    <property type="match status" value="1"/>
</dbReference>
<gene>
    <name evidence="2" type="ORF">GCM10008917_03410</name>
</gene>
<dbReference type="Gene3D" id="3.90.226.10">
    <property type="entry name" value="2-enoyl-CoA Hydratase, Chain A, domain 1"/>
    <property type="match status" value="1"/>
</dbReference>
<accession>A0ABN1LXE1</accession>
<dbReference type="EMBL" id="BAAACP010000002">
    <property type="protein sequence ID" value="GAA0861571.1"/>
    <property type="molecule type" value="Genomic_DNA"/>
</dbReference>
<dbReference type="InterPro" id="IPR029045">
    <property type="entry name" value="ClpP/crotonase-like_dom_sf"/>
</dbReference>
<dbReference type="Proteomes" id="UP001400965">
    <property type="component" value="Unassembled WGS sequence"/>
</dbReference>
<dbReference type="SUPFAM" id="SSF52096">
    <property type="entry name" value="ClpP/crotonase"/>
    <property type="match status" value="1"/>
</dbReference>
<feature type="domain" description="Tail specific protease" evidence="1">
    <location>
        <begin position="161"/>
        <end position="371"/>
    </location>
</feature>
<dbReference type="PANTHER" id="PTHR32060">
    <property type="entry name" value="TAIL-SPECIFIC PROTEASE"/>
    <property type="match status" value="1"/>
</dbReference>
<evidence type="ECO:0000313" key="2">
    <source>
        <dbReference type="EMBL" id="GAA0861571.1"/>
    </source>
</evidence>
<sequence>MKKKVLLLIIIFITVFTLSACSYNNNQLSMKKKVEDFEYVYNTIKDGYPYIDVNKRINNIDWLKNKDKYIKRIKETKNDEEFIEEMSLIISDLNNRHTELIDNKKRYETFKKAYSKNNWYDFLDDKKIVERYNLIGSKIEIPKGIFLKKELTLKDVVKDEIGYMYLPSMASRNGSIKKDLKMIEDYIKTLGNYKALIIDIRENKGGSDTYWKGIVSKLIKNDINVSGYRIFRDDSKIVKNYINKRNIKLEPIKNLPNEVKKNAPKEIFKDFSNFEKVSYTIKADNNLKFNGNIYLLVDEKVYSSSESFAMFCKDNKFATIIGQTTGGDGGGIDPVLFKLKNSNLIARMASCMYLNKDGICDEEFKTIPDFEIKDYQKTEDFRDDNCIKKVLELENIL</sequence>
<dbReference type="RefSeq" id="WP_346041479.1">
    <property type="nucleotide sequence ID" value="NZ_BAAACP010000002.1"/>
</dbReference>
<name>A0ABN1LXE1_9FIRM</name>
<evidence type="ECO:0000313" key="3">
    <source>
        <dbReference type="Proteomes" id="UP001400965"/>
    </source>
</evidence>
<keyword evidence="3" id="KW-1185">Reference proteome</keyword>
<dbReference type="Pfam" id="PF03572">
    <property type="entry name" value="Peptidase_S41"/>
    <property type="match status" value="1"/>
</dbReference>
<dbReference type="InterPro" id="IPR005151">
    <property type="entry name" value="Tail-specific_protease"/>
</dbReference>
<dbReference type="Gene3D" id="3.30.750.44">
    <property type="match status" value="1"/>
</dbReference>
<dbReference type="PANTHER" id="PTHR32060:SF30">
    <property type="entry name" value="CARBOXY-TERMINAL PROCESSING PROTEASE CTPA"/>
    <property type="match status" value="1"/>
</dbReference>
<evidence type="ECO:0000259" key="1">
    <source>
        <dbReference type="Pfam" id="PF03572"/>
    </source>
</evidence>